<dbReference type="SUPFAM" id="SSF159894">
    <property type="entry name" value="YgaC/TfoX-N like"/>
    <property type="match status" value="1"/>
</dbReference>
<evidence type="ECO:0000259" key="1">
    <source>
        <dbReference type="Pfam" id="PF04993"/>
    </source>
</evidence>
<dbReference type="Gene3D" id="3.30.1460.30">
    <property type="entry name" value="YgaC/TfoX-N like chaperone"/>
    <property type="match status" value="1"/>
</dbReference>
<name>A0A6P0EZ03_9ACTN</name>
<dbReference type="InterPro" id="IPR007076">
    <property type="entry name" value="TfoX_N"/>
</dbReference>
<protein>
    <submittedName>
        <fullName evidence="2">TfoX/Sxy family protein</fullName>
    </submittedName>
</protein>
<reference evidence="3 5" key="2">
    <citation type="submission" date="2020-02" db="EMBL/GenBank/DDBJ databases">
        <title>The WGS of Modestobacter muralis DSM 100205.</title>
        <authorList>
            <person name="Jiang Z."/>
        </authorList>
    </citation>
    <scope>NUCLEOTIDE SEQUENCE [LARGE SCALE GENOMIC DNA]</scope>
    <source>
        <strain evidence="3 5">DSM 100205</strain>
    </source>
</reference>
<proteinExistence type="predicted"/>
<dbReference type="EMBL" id="JAAGWB010000061">
    <property type="protein sequence ID" value="NEN53183.1"/>
    <property type="molecule type" value="Genomic_DNA"/>
</dbReference>
<dbReference type="AlphaFoldDB" id="A0A6P0EZ03"/>
<evidence type="ECO:0000313" key="2">
    <source>
        <dbReference type="EMBL" id="NEK96295.1"/>
    </source>
</evidence>
<reference evidence="2 4" key="1">
    <citation type="submission" date="2020-01" db="EMBL/GenBank/DDBJ databases">
        <title>the WGS Modestobacter muralis CPCC 204518.</title>
        <authorList>
            <person name="Jiang Z."/>
        </authorList>
    </citation>
    <scope>NUCLEOTIDE SEQUENCE [LARGE SCALE GENOMIC DNA]</scope>
    <source>
        <strain evidence="2 4">DSM 100205</strain>
    </source>
</reference>
<organism evidence="2 4">
    <name type="scientific">Modestobacter muralis</name>
    <dbReference type="NCBI Taxonomy" id="1608614"/>
    <lineage>
        <taxon>Bacteria</taxon>
        <taxon>Bacillati</taxon>
        <taxon>Actinomycetota</taxon>
        <taxon>Actinomycetes</taxon>
        <taxon>Geodermatophilales</taxon>
        <taxon>Geodermatophilaceae</taxon>
        <taxon>Modestobacter</taxon>
    </lineage>
</organism>
<feature type="domain" description="TfoX N-terminal" evidence="1">
    <location>
        <begin position="19"/>
        <end position="97"/>
    </location>
</feature>
<dbReference type="Proteomes" id="UP000471152">
    <property type="component" value="Unassembled WGS sequence"/>
</dbReference>
<sequence length="110" mass="12013">MTYDRELADRLRAELSADPRVTEQAMFGGLAFLVEGAMVVAVSGRGGLMVRCDPARAEELLAAEGVCPMVMRGRELDGWLRVSPAAVDDDAALRHWVGIGQDATRRLQDR</sequence>
<evidence type="ECO:0000313" key="3">
    <source>
        <dbReference type="EMBL" id="NEN53183.1"/>
    </source>
</evidence>
<accession>A0A6P0EZ03</accession>
<dbReference type="EMBL" id="JAAGWH010000059">
    <property type="protein sequence ID" value="NEK96295.1"/>
    <property type="molecule type" value="Genomic_DNA"/>
</dbReference>
<dbReference type="Proteomes" id="UP000468828">
    <property type="component" value="Unassembled WGS sequence"/>
</dbReference>
<evidence type="ECO:0000313" key="5">
    <source>
        <dbReference type="Proteomes" id="UP000471152"/>
    </source>
</evidence>
<evidence type="ECO:0000313" key="4">
    <source>
        <dbReference type="Proteomes" id="UP000468828"/>
    </source>
</evidence>
<keyword evidence="4" id="KW-1185">Reference proteome</keyword>
<dbReference type="Pfam" id="PF04993">
    <property type="entry name" value="TfoX_N"/>
    <property type="match status" value="1"/>
</dbReference>
<dbReference type="RefSeq" id="WP_163612982.1">
    <property type="nucleotide sequence ID" value="NZ_JAAGWB010000061.1"/>
</dbReference>
<comment type="caution">
    <text evidence="2">The sequence shown here is derived from an EMBL/GenBank/DDBJ whole genome shotgun (WGS) entry which is preliminary data.</text>
</comment>
<gene>
    <name evidence="3" type="ORF">G3R41_19955</name>
    <name evidence="2" type="ORF">GCU67_19305</name>
</gene>